<evidence type="ECO:0000256" key="2">
    <source>
        <dbReference type="ARBA" id="ARBA00012438"/>
    </source>
</evidence>
<name>A0A1H5THY1_9BACT</name>
<dbReference type="EMBL" id="FNVA01000001">
    <property type="protein sequence ID" value="SEF62373.1"/>
    <property type="molecule type" value="Genomic_DNA"/>
</dbReference>
<keyword evidence="9" id="KW-1185">Reference proteome</keyword>
<dbReference type="SMART" id="SM00387">
    <property type="entry name" value="HATPase_c"/>
    <property type="match status" value="1"/>
</dbReference>
<dbReference type="SUPFAM" id="SSF55874">
    <property type="entry name" value="ATPase domain of HSP90 chaperone/DNA topoisomerase II/histidine kinase"/>
    <property type="match status" value="1"/>
</dbReference>
<dbReference type="InterPro" id="IPR013767">
    <property type="entry name" value="PAS_fold"/>
</dbReference>
<gene>
    <name evidence="8" type="ORF">SAMN05421819_0617</name>
</gene>
<evidence type="ECO:0000256" key="6">
    <source>
        <dbReference type="ARBA" id="ARBA00023012"/>
    </source>
</evidence>
<dbReference type="Gene3D" id="3.30.450.20">
    <property type="entry name" value="PAS domain"/>
    <property type="match status" value="1"/>
</dbReference>
<dbReference type="SUPFAM" id="SSF55785">
    <property type="entry name" value="PYP-like sensor domain (PAS domain)"/>
    <property type="match status" value="1"/>
</dbReference>
<feature type="domain" description="Histidine kinase" evidence="7">
    <location>
        <begin position="218"/>
        <end position="432"/>
    </location>
</feature>
<dbReference type="InterPro" id="IPR050736">
    <property type="entry name" value="Sensor_HK_Regulatory"/>
</dbReference>
<comment type="catalytic activity">
    <reaction evidence="1">
        <text>ATP + protein L-histidine = ADP + protein N-phospho-L-histidine.</text>
        <dbReference type="EC" id="2.7.13.3"/>
    </reaction>
</comment>
<evidence type="ECO:0000313" key="8">
    <source>
        <dbReference type="EMBL" id="SEF62373.1"/>
    </source>
</evidence>
<dbReference type="AlphaFoldDB" id="A0A1H5THY1"/>
<dbReference type="Pfam" id="PF02518">
    <property type="entry name" value="HATPase_c"/>
    <property type="match status" value="1"/>
</dbReference>
<proteinExistence type="predicted"/>
<sequence length="437" mass="47221">MLPTSHLRPIDPPPAGIVLGSVDVSGAPAASANFLADAFSEFIATSSRLEHSYRTLQTEVVSLSHELVERNALLETSLDENRRMRQALEQMIQAMPCGVLVIDAAGRVNFVNGECRTLLALPDTLNAAVLTARIAELIPAAIYCHTTTSVAEFECEISLMIDGRERWMQVRRRVLKAADSCLIAQFILLLRDISAIKLAEQSRDAGRQALAQAEISTVLAHEIRNPLASLELFAELIEQDETGRNSWISNLRAGIRSLSGTVNNVLAFYGRAGWREVPVSLPQLLQEAADFMRPQAEQSRVNIHVAVKADEASTQGNVDALRQVLLNLLTNAIRHTPEGGSVTLSLRTVAGEPSVANPFAHRVAVLECVDTGTGIAAEHFGQIFDPGFSGRCSSGLGLAVCRQVAERHNGSIRATNIPNAGACFTLELPLIPMKEAA</sequence>
<dbReference type="Gene3D" id="3.30.565.10">
    <property type="entry name" value="Histidine kinase-like ATPase, C-terminal domain"/>
    <property type="match status" value="1"/>
</dbReference>
<dbReference type="OrthoDB" id="9784397at2"/>
<dbReference type="SMART" id="SM00388">
    <property type="entry name" value="HisKA"/>
    <property type="match status" value="1"/>
</dbReference>
<evidence type="ECO:0000256" key="1">
    <source>
        <dbReference type="ARBA" id="ARBA00000085"/>
    </source>
</evidence>
<dbReference type="PANTHER" id="PTHR43711">
    <property type="entry name" value="TWO-COMPONENT HISTIDINE KINASE"/>
    <property type="match status" value="1"/>
</dbReference>
<dbReference type="InterPro" id="IPR036890">
    <property type="entry name" value="HATPase_C_sf"/>
</dbReference>
<dbReference type="SUPFAM" id="SSF47384">
    <property type="entry name" value="Homodimeric domain of signal transducing histidine kinase"/>
    <property type="match status" value="1"/>
</dbReference>
<dbReference type="InterPro" id="IPR004358">
    <property type="entry name" value="Sig_transdc_His_kin-like_C"/>
</dbReference>
<keyword evidence="3" id="KW-0597">Phosphoprotein</keyword>
<dbReference type="EC" id="2.7.13.3" evidence="2"/>
<dbReference type="InterPro" id="IPR003594">
    <property type="entry name" value="HATPase_dom"/>
</dbReference>
<protein>
    <recommendedName>
        <fullName evidence="2">histidine kinase</fullName>
        <ecNumber evidence="2">2.7.13.3</ecNumber>
    </recommendedName>
</protein>
<evidence type="ECO:0000256" key="4">
    <source>
        <dbReference type="ARBA" id="ARBA00022679"/>
    </source>
</evidence>
<dbReference type="InterPro" id="IPR035965">
    <property type="entry name" value="PAS-like_dom_sf"/>
</dbReference>
<dbReference type="InterPro" id="IPR036097">
    <property type="entry name" value="HisK_dim/P_sf"/>
</dbReference>
<dbReference type="PROSITE" id="PS50109">
    <property type="entry name" value="HIS_KIN"/>
    <property type="match status" value="1"/>
</dbReference>
<dbReference type="Gene3D" id="1.10.287.130">
    <property type="match status" value="1"/>
</dbReference>
<dbReference type="GO" id="GO:0000155">
    <property type="term" value="F:phosphorelay sensor kinase activity"/>
    <property type="evidence" value="ECO:0007669"/>
    <property type="project" value="InterPro"/>
</dbReference>
<dbReference type="Pfam" id="PF00989">
    <property type="entry name" value="PAS"/>
    <property type="match status" value="1"/>
</dbReference>
<keyword evidence="6" id="KW-0902">Two-component regulatory system</keyword>
<keyword evidence="4" id="KW-0808">Transferase</keyword>
<evidence type="ECO:0000313" key="9">
    <source>
        <dbReference type="Proteomes" id="UP000236728"/>
    </source>
</evidence>
<keyword evidence="5 8" id="KW-0418">Kinase</keyword>
<organism evidence="8 9">
    <name type="scientific">Bryocella elongata</name>
    <dbReference type="NCBI Taxonomy" id="863522"/>
    <lineage>
        <taxon>Bacteria</taxon>
        <taxon>Pseudomonadati</taxon>
        <taxon>Acidobacteriota</taxon>
        <taxon>Terriglobia</taxon>
        <taxon>Terriglobales</taxon>
        <taxon>Acidobacteriaceae</taxon>
        <taxon>Bryocella</taxon>
    </lineage>
</organism>
<dbReference type="InterPro" id="IPR005467">
    <property type="entry name" value="His_kinase_dom"/>
</dbReference>
<evidence type="ECO:0000259" key="7">
    <source>
        <dbReference type="PROSITE" id="PS50109"/>
    </source>
</evidence>
<dbReference type="Pfam" id="PF00512">
    <property type="entry name" value="HisKA"/>
    <property type="match status" value="1"/>
</dbReference>
<dbReference type="Proteomes" id="UP000236728">
    <property type="component" value="Unassembled WGS sequence"/>
</dbReference>
<dbReference type="RefSeq" id="WP_160114973.1">
    <property type="nucleotide sequence ID" value="NZ_FNVA01000001.1"/>
</dbReference>
<dbReference type="CDD" id="cd00082">
    <property type="entry name" value="HisKA"/>
    <property type="match status" value="1"/>
</dbReference>
<reference evidence="8 9" key="1">
    <citation type="submission" date="2016-10" db="EMBL/GenBank/DDBJ databases">
        <authorList>
            <person name="de Groot N.N."/>
        </authorList>
    </citation>
    <scope>NUCLEOTIDE SEQUENCE [LARGE SCALE GENOMIC DNA]</scope>
    <source>
        <strain evidence="8 9">DSM 22489</strain>
    </source>
</reference>
<dbReference type="GO" id="GO:0006355">
    <property type="term" value="P:regulation of DNA-templated transcription"/>
    <property type="evidence" value="ECO:0007669"/>
    <property type="project" value="InterPro"/>
</dbReference>
<dbReference type="InterPro" id="IPR003661">
    <property type="entry name" value="HisK_dim/P_dom"/>
</dbReference>
<dbReference type="PRINTS" id="PR00344">
    <property type="entry name" value="BCTRLSENSOR"/>
</dbReference>
<evidence type="ECO:0000256" key="5">
    <source>
        <dbReference type="ARBA" id="ARBA00022777"/>
    </source>
</evidence>
<evidence type="ECO:0000256" key="3">
    <source>
        <dbReference type="ARBA" id="ARBA00022553"/>
    </source>
</evidence>
<accession>A0A1H5THY1</accession>
<dbReference type="PANTHER" id="PTHR43711:SF1">
    <property type="entry name" value="HISTIDINE KINASE 1"/>
    <property type="match status" value="1"/>
</dbReference>